<dbReference type="InterPro" id="IPR013249">
    <property type="entry name" value="RNA_pol_sigma70_r4_t2"/>
</dbReference>
<evidence type="ECO:0000313" key="9">
    <source>
        <dbReference type="Proteomes" id="UP000282311"/>
    </source>
</evidence>
<dbReference type="RefSeq" id="WP_120746165.1">
    <property type="nucleotide sequence ID" value="NZ_RBAH01000003.1"/>
</dbReference>
<sequence>MPLQPFPETEPERRETFEQLVRQYSAMAHAVAYGKLQDAYLAEDAVQEAFAEAYLHLGELQKPEAFPGWLKTIVVRRCSRLIRKKRHPATPLHEWTRQPSNEPDVADTVIRNELRRLLRDSVADLPPNMRIAVQLFYFHGYSLPDIASCVGTSVPALKKRLFDARRKLKGRLPVADFASVLHDLSEGGTAMLHIVNGDSVAEKLRGVVTGDILVWREVYPDGPVFVDAAEPVNRSARARYLEQTIGVPSEQFIRMSEEQEAKLANFREYGEIVLWFEHDLFDQTMLCQLLHYFSRQTLGRTHLSLLCIGEYPGIPLFRGLGQLTPDQLGTLHGTWQQMGAAELELGAAVWEAYCASTPLPLLELLQGDTSALPFVRDAFLLHLARFPSAGRGIGIVERLTLEKVAGGVHSPLTLFRQVGDELHGLGMGDLSYWHCLAKMSRGPHPLLHAEALTAFPSFSDPAPSFRDCTFALTEFGRRVLAGEEDWVVSAGIDEWYGGVHLSGHRIPWRWDEERQRFAGN</sequence>
<dbReference type="InterPro" id="IPR014973">
    <property type="entry name" value="DUF1835"/>
</dbReference>
<dbReference type="SUPFAM" id="SSF88946">
    <property type="entry name" value="Sigma2 domain of RNA polymerase sigma factors"/>
    <property type="match status" value="1"/>
</dbReference>
<feature type="domain" description="RNA polymerase sigma factor 70 region 4 type 2" evidence="6">
    <location>
        <begin position="116"/>
        <end position="168"/>
    </location>
</feature>
<keyword evidence="4" id="KW-0804">Transcription</keyword>
<evidence type="ECO:0000256" key="4">
    <source>
        <dbReference type="ARBA" id="ARBA00023163"/>
    </source>
</evidence>
<dbReference type="InterPro" id="IPR007627">
    <property type="entry name" value="RNA_pol_sigma70_r2"/>
</dbReference>
<dbReference type="NCBIfam" id="TIGR02937">
    <property type="entry name" value="sigma70-ECF"/>
    <property type="match status" value="1"/>
</dbReference>
<dbReference type="InterPro" id="IPR036388">
    <property type="entry name" value="WH-like_DNA-bd_sf"/>
</dbReference>
<evidence type="ECO:0000259" key="6">
    <source>
        <dbReference type="Pfam" id="PF08281"/>
    </source>
</evidence>
<evidence type="ECO:0000259" key="7">
    <source>
        <dbReference type="Pfam" id="PF08874"/>
    </source>
</evidence>
<evidence type="ECO:0000313" key="8">
    <source>
        <dbReference type="EMBL" id="RKN85796.1"/>
    </source>
</evidence>
<dbReference type="Pfam" id="PF04542">
    <property type="entry name" value="Sigma70_r2"/>
    <property type="match status" value="1"/>
</dbReference>
<dbReference type="GO" id="GO:0006352">
    <property type="term" value="P:DNA-templated transcription initiation"/>
    <property type="evidence" value="ECO:0007669"/>
    <property type="project" value="InterPro"/>
</dbReference>
<dbReference type="Pfam" id="PF08281">
    <property type="entry name" value="Sigma70_r4_2"/>
    <property type="match status" value="1"/>
</dbReference>
<keyword evidence="2" id="KW-0805">Transcription regulation</keyword>
<evidence type="ECO:0000259" key="5">
    <source>
        <dbReference type="Pfam" id="PF04542"/>
    </source>
</evidence>
<evidence type="ECO:0000256" key="3">
    <source>
        <dbReference type="ARBA" id="ARBA00023082"/>
    </source>
</evidence>
<keyword evidence="3" id="KW-0731">Sigma factor</keyword>
<dbReference type="InterPro" id="IPR013325">
    <property type="entry name" value="RNA_pol_sigma_r2"/>
</dbReference>
<dbReference type="Gene3D" id="1.10.1740.10">
    <property type="match status" value="1"/>
</dbReference>
<dbReference type="EMBL" id="RBAH01000003">
    <property type="protein sequence ID" value="RKN85796.1"/>
    <property type="molecule type" value="Genomic_DNA"/>
</dbReference>
<dbReference type="OrthoDB" id="127805at2"/>
<comment type="similarity">
    <text evidence="1">Belongs to the sigma-70 factor family. ECF subfamily.</text>
</comment>
<feature type="domain" description="DUF1835" evidence="7">
    <location>
        <begin position="192"/>
        <end position="295"/>
    </location>
</feature>
<dbReference type="Proteomes" id="UP000282311">
    <property type="component" value="Unassembled WGS sequence"/>
</dbReference>
<dbReference type="PANTHER" id="PTHR43133:SF51">
    <property type="entry name" value="RNA POLYMERASE SIGMA FACTOR"/>
    <property type="match status" value="1"/>
</dbReference>
<reference evidence="8 9" key="1">
    <citation type="journal article" date="2007" name="Int. J. Syst. Evol. Microbiol.">
        <title>Paenibacillus ginsengarvi sp. nov., isolated from soil from ginseng cultivation.</title>
        <authorList>
            <person name="Yoon M.H."/>
            <person name="Ten L.N."/>
            <person name="Im W.T."/>
        </authorList>
    </citation>
    <scope>NUCLEOTIDE SEQUENCE [LARGE SCALE GENOMIC DNA]</scope>
    <source>
        <strain evidence="8 9">KCTC 13059</strain>
    </source>
</reference>
<keyword evidence="9" id="KW-1185">Reference proteome</keyword>
<gene>
    <name evidence="8" type="ORF">D7M11_05520</name>
</gene>
<accession>A0A3B0CRQ0</accession>
<dbReference type="Gene3D" id="1.10.10.10">
    <property type="entry name" value="Winged helix-like DNA-binding domain superfamily/Winged helix DNA-binding domain"/>
    <property type="match status" value="1"/>
</dbReference>
<name>A0A3B0CRQ0_9BACL</name>
<evidence type="ECO:0000256" key="2">
    <source>
        <dbReference type="ARBA" id="ARBA00023015"/>
    </source>
</evidence>
<organism evidence="8 9">
    <name type="scientific">Paenibacillus ginsengarvi</name>
    <dbReference type="NCBI Taxonomy" id="400777"/>
    <lineage>
        <taxon>Bacteria</taxon>
        <taxon>Bacillati</taxon>
        <taxon>Bacillota</taxon>
        <taxon>Bacilli</taxon>
        <taxon>Bacillales</taxon>
        <taxon>Paenibacillaceae</taxon>
        <taxon>Paenibacillus</taxon>
    </lineage>
</organism>
<dbReference type="PANTHER" id="PTHR43133">
    <property type="entry name" value="RNA POLYMERASE ECF-TYPE SIGMA FACTO"/>
    <property type="match status" value="1"/>
</dbReference>
<dbReference type="Pfam" id="PF08874">
    <property type="entry name" value="DUF1835"/>
    <property type="match status" value="1"/>
</dbReference>
<proteinExistence type="inferred from homology"/>
<dbReference type="InterPro" id="IPR013324">
    <property type="entry name" value="RNA_pol_sigma_r3/r4-like"/>
</dbReference>
<dbReference type="GO" id="GO:0016987">
    <property type="term" value="F:sigma factor activity"/>
    <property type="evidence" value="ECO:0007669"/>
    <property type="project" value="UniProtKB-KW"/>
</dbReference>
<feature type="domain" description="RNA polymerase sigma-70 region 2" evidence="5">
    <location>
        <begin position="20"/>
        <end position="86"/>
    </location>
</feature>
<dbReference type="GO" id="GO:0003677">
    <property type="term" value="F:DNA binding"/>
    <property type="evidence" value="ECO:0007669"/>
    <property type="project" value="InterPro"/>
</dbReference>
<protein>
    <submittedName>
        <fullName evidence="8">Sigma-70 family RNA polymerase sigma factor</fullName>
    </submittedName>
</protein>
<dbReference type="AlphaFoldDB" id="A0A3B0CRQ0"/>
<dbReference type="InterPro" id="IPR014284">
    <property type="entry name" value="RNA_pol_sigma-70_dom"/>
</dbReference>
<dbReference type="InterPro" id="IPR039425">
    <property type="entry name" value="RNA_pol_sigma-70-like"/>
</dbReference>
<dbReference type="CDD" id="cd06171">
    <property type="entry name" value="Sigma70_r4"/>
    <property type="match status" value="1"/>
</dbReference>
<comment type="caution">
    <text evidence="8">The sequence shown here is derived from an EMBL/GenBank/DDBJ whole genome shotgun (WGS) entry which is preliminary data.</text>
</comment>
<dbReference type="SUPFAM" id="SSF88659">
    <property type="entry name" value="Sigma3 and sigma4 domains of RNA polymerase sigma factors"/>
    <property type="match status" value="1"/>
</dbReference>
<evidence type="ECO:0000256" key="1">
    <source>
        <dbReference type="ARBA" id="ARBA00010641"/>
    </source>
</evidence>